<feature type="region of interest" description="Disordered" evidence="1">
    <location>
        <begin position="1"/>
        <end position="20"/>
    </location>
</feature>
<dbReference type="Proteomes" id="UP000095210">
    <property type="component" value="Chromosome"/>
</dbReference>
<accession>A0AAC9HMD3</accession>
<dbReference type="RefSeq" id="WP_069847164.1">
    <property type="nucleotide sequence ID" value="NZ_CP014859.1"/>
</dbReference>
<sequence>MTAPITTTSAAEPTTGPGAHQCIAGPAVESVTPWPPAALRDWVYENPRLSAERRALFARWLEDPTPREDIAASLGLSLGELLRTFNDTAPLSPAMPFTYRGIPFTSVAMDGTCDDIADGRFPLFGTPVTFRCYLDDPTLLPQEMFEAADWNFMDAGRPGFLGYAYGVHHEGAVYLAGVQSDLAVRYAYLFQGRDDRTEIRRGDEVVEESSAALTERFADHVPVLRRTFQRYWIPILLSAVVAWTRQRTDITELGLLQFPLTPDEDRQGTVVHRVYRELPQRWDSSLRCIGIDGTCNAYAVAGLDTVRRYLGERVKFDAPA</sequence>
<feature type="compositionally biased region" description="Polar residues" evidence="1">
    <location>
        <begin position="1"/>
        <end position="12"/>
    </location>
</feature>
<dbReference type="KEGG" id="ahm:TL08_05885"/>
<organism evidence="2 3">
    <name type="scientific">Actinoalloteichus hymeniacidonis</name>
    <dbReference type="NCBI Taxonomy" id="340345"/>
    <lineage>
        <taxon>Bacteria</taxon>
        <taxon>Bacillati</taxon>
        <taxon>Actinomycetota</taxon>
        <taxon>Actinomycetes</taxon>
        <taxon>Pseudonocardiales</taxon>
        <taxon>Pseudonocardiaceae</taxon>
        <taxon>Actinoalloteichus</taxon>
    </lineage>
</organism>
<keyword evidence="3" id="KW-1185">Reference proteome</keyword>
<evidence type="ECO:0000256" key="1">
    <source>
        <dbReference type="SAM" id="MobiDB-lite"/>
    </source>
</evidence>
<dbReference type="AlphaFoldDB" id="A0AAC9HMD3"/>
<evidence type="ECO:0000313" key="2">
    <source>
        <dbReference type="EMBL" id="AOS62002.1"/>
    </source>
</evidence>
<gene>
    <name evidence="2" type="ORF">TL08_05885</name>
</gene>
<dbReference type="EMBL" id="CP014859">
    <property type="protein sequence ID" value="AOS62002.1"/>
    <property type="molecule type" value="Genomic_DNA"/>
</dbReference>
<evidence type="ECO:0000313" key="3">
    <source>
        <dbReference type="Proteomes" id="UP000095210"/>
    </source>
</evidence>
<protein>
    <submittedName>
        <fullName evidence="2">Uncharacterized protein</fullName>
    </submittedName>
</protein>
<name>A0AAC9HMD3_9PSEU</name>
<reference evidence="3" key="1">
    <citation type="submission" date="2016-03" db="EMBL/GenBank/DDBJ databases">
        <title>Complete genome sequence of the type strain Actinoalloteichus hymeniacidonis DSM 45092.</title>
        <authorList>
            <person name="Schaffert L."/>
            <person name="Albersmeier A."/>
            <person name="Winkler A."/>
            <person name="Kalinowski J."/>
            <person name="Zotchev S."/>
            <person name="Ruckert C."/>
        </authorList>
    </citation>
    <scope>NUCLEOTIDE SEQUENCE [LARGE SCALE GENOMIC DNA]</scope>
    <source>
        <strain evidence="3">HPA177(T) (DSM 45092(T))</strain>
    </source>
</reference>
<proteinExistence type="predicted"/>